<dbReference type="PROSITE" id="PS51077">
    <property type="entry name" value="HTH_ICLR"/>
    <property type="match status" value="1"/>
</dbReference>
<keyword evidence="1" id="KW-0805">Transcription regulation</keyword>
<evidence type="ECO:0000259" key="4">
    <source>
        <dbReference type="PROSITE" id="PS51077"/>
    </source>
</evidence>
<dbReference type="SUPFAM" id="SSF55781">
    <property type="entry name" value="GAF domain-like"/>
    <property type="match status" value="1"/>
</dbReference>
<dbReference type="PROSITE" id="PS51078">
    <property type="entry name" value="ICLR_ED"/>
    <property type="match status" value="1"/>
</dbReference>
<dbReference type="SMART" id="SM00346">
    <property type="entry name" value="HTH_ICLR"/>
    <property type="match status" value="1"/>
</dbReference>
<dbReference type="InterPro" id="IPR005471">
    <property type="entry name" value="Tscrpt_reg_IclR_N"/>
</dbReference>
<dbReference type="PANTHER" id="PTHR30136:SF24">
    <property type="entry name" value="HTH-TYPE TRANSCRIPTIONAL REPRESSOR ALLR"/>
    <property type="match status" value="1"/>
</dbReference>
<evidence type="ECO:0000313" key="7">
    <source>
        <dbReference type="Proteomes" id="UP000295444"/>
    </source>
</evidence>
<evidence type="ECO:0000256" key="2">
    <source>
        <dbReference type="ARBA" id="ARBA00023125"/>
    </source>
</evidence>
<evidence type="ECO:0000256" key="3">
    <source>
        <dbReference type="ARBA" id="ARBA00023163"/>
    </source>
</evidence>
<protein>
    <submittedName>
        <fullName evidence="6">IclR family transcriptional regulator</fullName>
    </submittedName>
</protein>
<keyword evidence="2" id="KW-0238">DNA-binding</keyword>
<dbReference type="GO" id="GO:0045892">
    <property type="term" value="P:negative regulation of DNA-templated transcription"/>
    <property type="evidence" value="ECO:0007669"/>
    <property type="project" value="TreeGrafter"/>
</dbReference>
<dbReference type="RefSeq" id="WP_133849485.1">
    <property type="nucleotide sequence ID" value="NZ_SNXZ01000002.1"/>
</dbReference>
<dbReference type="GO" id="GO:0003700">
    <property type="term" value="F:DNA-binding transcription factor activity"/>
    <property type="evidence" value="ECO:0007669"/>
    <property type="project" value="TreeGrafter"/>
</dbReference>
<dbReference type="Pfam" id="PF09339">
    <property type="entry name" value="HTH_IclR"/>
    <property type="match status" value="1"/>
</dbReference>
<gene>
    <name evidence="6" type="ORF">EV186_102689</name>
</gene>
<evidence type="ECO:0000313" key="6">
    <source>
        <dbReference type="EMBL" id="TDQ00823.1"/>
    </source>
</evidence>
<feature type="domain" description="IclR-ED" evidence="5">
    <location>
        <begin position="67"/>
        <end position="241"/>
    </location>
</feature>
<dbReference type="EMBL" id="SNXZ01000002">
    <property type="protein sequence ID" value="TDQ00823.1"/>
    <property type="molecule type" value="Genomic_DNA"/>
</dbReference>
<keyword evidence="7" id="KW-1185">Reference proteome</keyword>
<dbReference type="InterPro" id="IPR029016">
    <property type="entry name" value="GAF-like_dom_sf"/>
</dbReference>
<keyword evidence="3" id="KW-0804">Transcription</keyword>
<dbReference type="InterPro" id="IPR014757">
    <property type="entry name" value="Tscrpt_reg_IclR_C"/>
</dbReference>
<dbReference type="Gene3D" id="1.10.10.10">
    <property type="entry name" value="Winged helix-like DNA-binding domain superfamily/Winged helix DNA-binding domain"/>
    <property type="match status" value="1"/>
</dbReference>
<dbReference type="InterPro" id="IPR036388">
    <property type="entry name" value="WH-like_DNA-bd_sf"/>
</dbReference>
<accession>A0A4R6SGR3</accession>
<organism evidence="6 7">
    <name type="scientific">Labedaea rhizosphaerae</name>
    <dbReference type="NCBI Taxonomy" id="598644"/>
    <lineage>
        <taxon>Bacteria</taxon>
        <taxon>Bacillati</taxon>
        <taxon>Actinomycetota</taxon>
        <taxon>Actinomycetes</taxon>
        <taxon>Pseudonocardiales</taxon>
        <taxon>Pseudonocardiaceae</taxon>
        <taxon>Labedaea</taxon>
    </lineage>
</organism>
<dbReference type="AlphaFoldDB" id="A0A4R6SGR3"/>
<dbReference type="PANTHER" id="PTHR30136">
    <property type="entry name" value="HELIX-TURN-HELIX TRANSCRIPTIONAL REGULATOR, ICLR FAMILY"/>
    <property type="match status" value="1"/>
</dbReference>
<dbReference type="OrthoDB" id="7274111at2"/>
<name>A0A4R6SGR3_LABRH</name>
<dbReference type="InterPro" id="IPR050707">
    <property type="entry name" value="HTH_MetabolicPath_Reg"/>
</dbReference>
<feature type="domain" description="HTH iclR-type" evidence="4">
    <location>
        <begin position="12"/>
        <end position="73"/>
    </location>
</feature>
<dbReference type="Proteomes" id="UP000295444">
    <property type="component" value="Unassembled WGS sequence"/>
</dbReference>
<reference evidence="6 7" key="1">
    <citation type="submission" date="2019-03" db="EMBL/GenBank/DDBJ databases">
        <title>Genomic Encyclopedia of Type Strains, Phase IV (KMG-IV): sequencing the most valuable type-strain genomes for metagenomic binning, comparative biology and taxonomic classification.</title>
        <authorList>
            <person name="Goeker M."/>
        </authorList>
    </citation>
    <scope>NUCLEOTIDE SEQUENCE [LARGE SCALE GENOMIC DNA]</scope>
    <source>
        <strain evidence="6 7">DSM 45361</strain>
    </source>
</reference>
<proteinExistence type="predicted"/>
<sequence>MPTLPQSTQPGAQTLDRGLQLLEFIAMTSGPVTVAEAAAALGVHRTIAHRLVATLTARGYLYREPGGGYRLGGTCLTLAAAVADLRTILRPALEELARETDETVGLAVLRGTEVVFVDSVESTRSLRVAGRTGQRLPAHQTAAGIAWLAELPADRRYELFPDADLDRAVATVRRHGYAHATNEDADDQGFGSFGAVVRSPAGEPRAAVSVAIPLARLTPATRQTATKALTRIAAAMSVRLA</sequence>
<evidence type="ECO:0000256" key="1">
    <source>
        <dbReference type="ARBA" id="ARBA00023015"/>
    </source>
</evidence>
<dbReference type="GO" id="GO:0003677">
    <property type="term" value="F:DNA binding"/>
    <property type="evidence" value="ECO:0007669"/>
    <property type="project" value="UniProtKB-KW"/>
</dbReference>
<dbReference type="InterPro" id="IPR036390">
    <property type="entry name" value="WH_DNA-bd_sf"/>
</dbReference>
<comment type="caution">
    <text evidence="6">The sequence shown here is derived from an EMBL/GenBank/DDBJ whole genome shotgun (WGS) entry which is preliminary data.</text>
</comment>
<dbReference type="Pfam" id="PF01614">
    <property type="entry name" value="IclR_C"/>
    <property type="match status" value="1"/>
</dbReference>
<evidence type="ECO:0000259" key="5">
    <source>
        <dbReference type="PROSITE" id="PS51078"/>
    </source>
</evidence>
<dbReference type="SUPFAM" id="SSF46785">
    <property type="entry name" value="Winged helix' DNA-binding domain"/>
    <property type="match status" value="1"/>
</dbReference>
<dbReference type="Gene3D" id="3.30.450.40">
    <property type="match status" value="1"/>
</dbReference>